<organism evidence="1 2">
    <name type="scientific">Novosphingobium subterraneum</name>
    <dbReference type="NCBI Taxonomy" id="48936"/>
    <lineage>
        <taxon>Bacteria</taxon>
        <taxon>Pseudomonadati</taxon>
        <taxon>Pseudomonadota</taxon>
        <taxon>Alphaproteobacteria</taxon>
        <taxon>Sphingomonadales</taxon>
        <taxon>Sphingomonadaceae</taxon>
        <taxon>Novosphingobium</taxon>
    </lineage>
</organism>
<keyword evidence="2" id="KW-1185">Reference proteome</keyword>
<proteinExistence type="predicted"/>
<protein>
    <submittedName>
        <fullName evidence="1">Uncharacterized protein</fullName>
    </submittedName>
</protein>
<evidence type="ECO:0000313" key="1">
    <source>
        <dbReference type="EMBL" id="KHS43392.1"/>
    </source>
</evidence>
<dbReference type="RefSeq" id="WP_174544615.1">
    <property type="nucleotide sequence ID" value="NZ_JRVC01000022.1"/>
</dbReference>
<dbReference type="EMBL" id="JRVC01000022">
    <property type="protein sequence ID" value="KHS43392.1"/>
    <property type="molecule type" value="Genomic_DNA"/>
</dbReference>
<evidence type="ECO:0000313" key="2">
    <source>
        <dbReference type="Proteomes" id="UP000031338"/>
    </source>
</evidence>
<name>A0A0B9A237_9SPHN</name>
<sequence length="188" mass="19554">MCDPATLTLVAAGLSAVSTGVGAVMASQQARAQAKIADRNAAMERNAAQEEMANTRTAALARYREISKVQGQQRLAAAANGVGLDFGTASDVVADTEMLGREDVQRIYTAGDRAVKSRDISASNFTAQANMARSQATGALIGGALDMGSTILGGASQYGQMKDAKKWQNVSRLTPSARGTILSNPVIF</sequence>
<dbReference type="Pfam" id="PF24072">
    <property type="entry name" value="T7_gp14"/>
    <property type="match status" value="1"/>
</dbReference>
<dbReference type="PATRIC" id="fig|48936.3.peg.3732"/>
<gene>
    <name evidence="1" type="ORF">NJ75_03701</name>
</gene>
<accession>A0A0B9A237</accession>
<reference evidence="1 2" key="1">
    <citation type="submission" date="2014-10" db="EMBL/GenBank/DDBJ databases">
        <title>Draft genome sequence of Novosphingobium subterraneum DSM 12447.</title>
        <authorList>
            <person name="Gan H.M."/>
            <person name="Gan H.Y."/>
            <person name="Savka M.A."/>
        </authorList>
    </citation>
    <scope>NUCLEOTIDE SEQUENCE [LARGE SCALE GENOMIC DNA]</scope>
    <source>
        <strain evidence="1 2">DSM 12447</strain>
    </source>
</reference>
<dbReference type="STRING" id="48936.NJ75_03701"/>
<comment type="caution">
    <text evidence="1">The sequence shown here is derived from an EMBL/GenBank/DDBJ whole genome shotgun (WGS) entry which is preliminary data.</text>
</comment>
<dbReference type="Proteomes" id="UP000031338">
    <property type="component" value="Unassembled WGS sequence"/>
</dbReference>
<dbReference type="AlphaFoldDB" id="A0A0B9A237"/>
<dbReference type="InterPro" id="IPR038996">
    <property type="entry name" value="Gp14"/>
</dbReference>